<comment type="caution">
    <text evidence="1">The sequence shown here is derived from an EMBL/GenBank/DDBJ whole genome shotgun (WGS) entry which is preliminary data.</text>
</comment>
<evidence type="ECO:0000313" key="2">
    <source>
        <dbReference type="Proteomes" id="UP000693946"/>
    </source>
</evidence>
<dbReference type="Proteomes" id="UP000693946">
    <property type="component" value="Linkage Group LG6"/>
</dbReference>
<sequence length="147" mass="17096">MRRGFEYVWAAALSHRIKAAAESEVESKLSANQTGAKRNFGSRHLHRFNPERFCATEIKNAVDDSAARPDHIIRHDNRHWPDDDGCDDDDCRHHDCRREHHERRRPGCTCWGHVHERPDTVSRQRVAAQARSLTECDYCYHSHGCVQ</sequence>
<reference evidence="1 2" key="1">
    <citation type="journal article" date="2021" name="Sci. Rep.">
        <title>Chromosome anchoring in Senegalese sole (Solea senegalensis) reveals sex-associated markers and genome rearrangements in flatfish.</title>
        <authorList>
            <person name="Guerrero-Cozar I."/>
            <person name="Gomez-Garrido J."/>
            <person name="Berbel C."/>
            <person name="Martinez-Blanch J.F."/>
            <person name="Alioto T."/>
            <person name="Claros M.G."/>
            <person name="Gagnaire P.A."/>
            <person name="Manchado M."/>
        </authorList>
    </citation>
    <scope>NUCLEOTIDE SEQUENCE [LARGE SCALE GENOMIC DNA]</scope>
    <source>
        <strain evidence="1">Sse05_10M</strain>
    </source>
</reference>
<keyword evidence="2" id="KW-1185">Reference proteome</keyword>
<dbReference type="AlphaFoldDB" id="A0AAV6QEH0"/>
<dbReference type="EMBL" id="JAGKHQ010000018">
    <property type="protein sequence ID" value="KAG7486786.1"/>
    <property type="molecule type" value="Genomic_DNA"/>
</dbReference>
<organism evidence="1 2">
    <name type="scientific">Solea senegalensis</name>
    <name type="common">Senegalese sole</name>
    <dbReference type="NCBI Taxonomy" id="28829"/>
    <lineage>
        <taxon>Eukaryota</taxon>
        <taxon>Metazoa</taxon>
        <taxon>Chordata</taxon>
        <taxon>Craniata</taxon>
        <taxon>Vertebrata</taxon>
        <taxon>Euteleostomi</taxon>
        <taxon>Actinopterygii</taxon>
        <taxon>Neopterygii</taxon>
        <taxon>Teleostei</taxon>
        <taxon>Neoteleostei</taxon>
        <taxon>Acanthomorphata</taxon>
        <taxon>Carangaria</taxon>
        <taxon>Pleuronectiformes</taxon>
        <taxon>Pleuronectoidei</taxon>
        <taxon>Soleidae</taxon>
        <taxon>Solea</taxon>
    </lineage>
</organism>
<accession>A0AAV6QEH0</accession>
<name>A0AAV6QEH0_SOLSE</name>
<protein>
    <submittedName>
        <fullName evidence="1">Uncharacterized protein</fullName>
    </submittedName>
</protein>
<evidence type="ECO:0000313" key="1">
    <source>
        <dbReference type="EMBL" id="KAG7486786.1"/>
    </source>
</evidence>
<proteinExistence type="predicted"/>
<gene>
    <name evidence="1" type="ORF">JOB18_038544</name>
</gene>